<dbReference type="Proteomes" id="UP000887575">
    <property type="component" value="Unassembled WGS sequence"/>
</dbReference>
<evidence type="ECO:0000313" key="1">
    <source>
        <dbReference type="Proteomes" id="UP000887575"/>
    </source>
</evidence>
<dbReference type="WBParaSite" id="MBELARI_LOCUS7135">
    <property type="protein sequence ID" value="MBELARI_LOCUS7135"/>
    <property type="gene ID" value="MBELARI_LOCUS7135"/>
</dbReference>
<proteinExistence type="predicted"/>
<dbReference type="AlphaFoldDB" id="A0AAF3FJ72"/>
<sequence>MLLQAIQLGLRQSPLLQAVPLLVQRLRQLIQPHLAQDQKLMTLKLIIFGLRKLLTTKASTILITPTILKTLATLAHLPRMMLQGVPTHCQLLQLLQVQQQHQIRQPPQCKKDAITKNWTLKSELKP</sequence>
<evidence type="ECO:0000313" key="2">
    <source>
        <dbReference type="WBParaSite" id="MBELARI_LOCUS7135"/>
    </source>
</evidence>
<keyword evidence="1" id="KW-1185">Reference proteome</keyword>
<accession>A0AAF3FJ72</accession>
<name>A0AAF3FJ72_9BILA</name>
<protein>
    <submittedName>
        <fullName evidence="2">Uncharacterized protein</fullName>
    </submittedName>
</protein>
<organism evidence="1 2">
    <name type="scientific">Mesorhabditis belari</name>
    <dbReference type="NCBI Taxonomy" id="2138241"/>
    <lineage>
        <taxon>Eukaryota</taxon>
        <taxon>Metazoa</taxon>
        <taxon>Ecdysozoa</taxon>
        <taxon>Nematoda</taxon>
        <taxon>Chromadorea</taxon>
        <taxon>Rhabditida</taxon>
        <taxon>Rhabditina</taxon>
        <taxon>Rhabditomorpha</taxon>
        <taxon>Rhabditoidea</taxon>
        <taxon>Rhabditidae</taxon>
        <taxon>Mesorhabditinae</taxon>
        <taxon>Mesorhabditis</taxon>
    </lineage>
</organism>
<reference evidence="2" key="1">
    <citation type="submission" date="2024-02" db="UniProtKB">
        <authorList>
            <consortium name="WormBaseParasite"/>
        </authorList>
    </citation>
    <scope>IDENTIFICATION</scope>
</reference>